<name>A0A8J2Y731_9PROT</name>
<dbReference type="PANTHER" id="PTHR46361:SF3">
    <property type="entry name" value="ELECTRON CARRIER_ PROTEIN DISULFIDE OXIDOREDUCTASE"/>
    <property type="match status" value="1"/>
</dbReference>
<feature type="domain" description="DUF547" evidence="2">
    <location>
        <begin position="77"/>
        <end position="186"/>
    </location>
</feature>
<gene>
    <name evidence="3" type="ORF">GCM10011342_02170</name>
</gene>
<organism evidence="3 4">
    <name type="scientific">Aquisalinus flavus</name>
    <dbReference type="NCBI Taxonomy" id="1526572"/>
    <lineage>
        <taxon>Bacteria</taxon>
        <taxon>Pseudomonadati</taxon>
        <taxon>Pseudomonadota</taxon>
        <taxon>Alphaproteobacteria</taxon>
        <taxon>Parvularculales</taxon>
        <taxon>Parvularculaceae</taxon>
        <taxon>Aquisalinus</taxon>
    </lineage>
</organism>
<reference evidence="3" key="1">
    <citation type="journal article" date="2014" name="Int. J. Syst. Evol. Microbiol.">
        <title>Complete genome sequence of Corynebacterium casei LMG S-19264T (=DSM 44701T), isolated from a smear-ripened cheese.</title>
        <authorList>
            <consortium name="US DOE Joint Genome Institute (JGI-PGF)"/>
            <person name="Walter F."/>
            <person name="Albersmeier A."/>
            <person name="Kalinowski J."/>
            <person name="Ruckert C."/>
        </authorList>
    </citation>
    <scope>NUCLEOTIDE SEQUENCE</scope>
    <source>
        <strain evidence="3">CGMCC 1.12921</strain>
    </source>
</reference>
<dbReference type="Pfam" id="PF04784">
    <property type="entry name" value="DUF547"/>
    <property type="match status" value="1"/>
</dbReference>
<feature type="signal peptide" evidence="1">
    <location>
        <begin position="1"/>
        <end position="24"/>
    </location>
</feature>
<dbReference type="EMBL" id="BMGH01000001">
    <property type="protein sequence ID" value="GGC96859.1"/>
    <property type="molecule type" value="Genomic_DNA"/>
</dbReference>
<evidence type="ECO:0000313" key="3">
    <source>
        <dbReference type="EMBL" id="GGC96859.1"/>
    </source>
</evidence>
<sequence>MRFFASLLSLVSLMTILLAPAVQAAGDTAYDRFLGAYVVEKSPGVTAVRYGAVAQADHAALEDWIGDQAASGPPDDRDAAFAWWVNLYNAVTLDVVLDNYPVASIRDIRFGLGIRPGPWREDLVTVNGEEMSLDDIEHGTLRENWDEPRVHFAVNCASIGCPALLPEPFAAATLDARLDAATRAFVNSGRAVMVEDGDLILSSIFDWYGGDFGGSDAAILDWLRPYADGETAAMLDGRTKIDGYAYDWSLNEAD</sequence>
<comment type="caution">
    <text evidence="3">The sequence shown here is derived from an EMBL/GenBank/DDBJ whole genome shotgun (WGS) entry which is preliminary data.</text>
</comment>
<evidence type="ECO:0000256" key="1">
    <source>
        <dbReference type="SAM" id="SignalP"/>
    </source>
</evidence>
<dbReference type="AlphaFoldDB" id="A0A8J2Y731"/>
<dbReference type="RefSeq" id="WP_188159456.1">
    <property type="nucleotide sequence ID" value="NZ_CP042288.1"/>
</dbReference>
<dbReference type="PANTHER" id="PTHR46361">
    <property type="entry name" value="ELECTRON CARRIER/ PROTEIN DISULFIDE OXIDOREDUCTASE"/>
    <property type="match status" value="1"/>
</dbReference>
<proteinExistence type="predicted"/>
<evidence type="ECO:0000313" key="4">
    <source>
        <dbReference type="Proteomes" id="UP000613582"/>
    </source>
</evidence>
<protein>
    <submittedName>
        <fullName evidence="3">DUF547 domain-containing protein</fullName>
    </submittedName>
</protein>
<accession>A0A8J2Y731</accession>
<feature type="chain" id="PRO_5035310135" evidence="1">
    <location>
        <begin position="25"/>
        <end position="254"/>
    </location>
</feature>
<reference evidence="3" key="2">
    <citation type="submission" date="2020-09" db="EMBL/GenBank/DDBJ databases">
        <authorList>
            <person name="Sun Q."/>
            <person name="Zhou Y."/>
        </authorList>
    </citation>
    <scope>NUCLEOTIDE SEQUENCE</scope>
    <source>
        <strain evidence="3">CGMCC 1.12921</strain>
    </source>
</reference>
<keyword evidence="4" id="KW-1185">Reference proteome</keyword>
<dbReference type="InterPro" id="IPR006869">
    <property type="entry name" value="DUF547"/>
</dbReference>
<keyword evidence="1" id="KW-0732">Signal</keyword>
<dbReference type="Proteomes" id="UP000613582">
    <property type="component" value="Unassembled WGS sequence"/>
</dbReference>
<evidence type="ECO:0000259" key="2">
    <source>
        <dbReference type="Pfam" id="PF04784"/>
    </source>
</evidence>